<dbReference type="SUPFAM" id="SSF51735">
    <property type="entry name" value="NAD(P)-binding Rossmann-fold domains"/>
    <property type="match status" value="1"/>
</dbReference>
<keyword evidence="1" id="KW-0560">Oxidoreductase</keyword>
<dbReference type="GO" id="GO:0004316">
    <property type="term" value="F:3-oxoacyl-[acyl-carrier-protein] reductase (NADPH) activity"/>
    <property type="evidence" value="ECO:0007669"/>
    <property type="project" value="UniProtKB-EC"/>
</dbReference>
<dbReference type="AlphaFoldDB" id="A0A645HSH7"/>
<dbReference type="InterPro" id="IPR036291">
    <property type="entry name" value="NAD(P)-bd_dom_sf"/>
</dbReference>
<accession>A0A645HSH7</accession>
<name>A0A645HSH7_9ZZZZ</name>
<dbReference type="Pfam" id="PF13561">
    <property type="entry name" value="adh_short_C2"/>
    <property type="match status" value="1"/>
</dbReference>
<dbReference type="InterPro" id="IPR002347">
    <property type="entry name" value="SDR_fam"/>
</dbReference>
<reference evidence="1" key="1">
    <citation type="submission" date="2019-08" db="EMBL/GenBank/DDBJ databases">
        <authorList>
            <person name="Kucharzyk K."/>
            <person name="Murdoch R.W."/>
            <person name="Higgins S."/>
            <person name="Loffler F."/>
        </authorList>
    </citation>
    <scope>NUCLEOTIDE SEQUENCE</scope>
</reference>
<proteinExistence type="predicted"/>
<comment type="caution">
    <text evidence="1">The sequence shown here is derived from an EMBL/GenBank/DDBJ whole genome shotgun (WGS) entry which is preliminary data.</text>
</comment>
<evidence type="ECO:0000313" key="1">
    <source>
        <dbReference type="EMBL" id="MPN41169.1"/>
    </source>
</evidence>
<dbReference type="EMBL" id="VSSQ01098042">
    <property type="protein sequence ID" value="MPN41169.1"/>
    <property type="molecule type" value="Genomic_DNA"/>
</dbReference>
<sequence>MVRLEAQKSRSKEEIETIKKELPFNRFADPLEIAGGVLFLASPFTGWITGYSLDINGGLFMD</sequence>
<organism evidence="1">
    <name type="scientific">bioreactor metagenome</name>
    <dbReference type="NCBI Taxonomy" id="1076179"/>
    <lineage>
        <taxon>unclassified sequences</taxon>
        <taxon>metagenomes</taxon>
        <taxon>ecological metagenomes</taxon>
    </lineage>
</organism>
<dbReference type="Gene3D" id="3.40.50.720">
    <property type="entry name" value="NAD(P)-binding Rossmann-like Domain"/>
    <property type="match status" value="1"/>
</dbReference>
<dbReference type="EC" id="1.1.1.100" evidence="1"/>
<gene>
    <name evidence="1" type="primary">fabG_143</name>
    <name evidence="1" type="ORF">SDC9_188711</name>
</gene>
<protein>
    <submittedName>
        <fullName evidence="1">3-oxoacyl-[acyl-carrier-protein] reductase FabG</fullName>
        <ecNumber evidence="1">1.1.1.100</ecNumber>
    </submittedName>
</protein>